<sequence>MSSIHSKGRIVRSLGHGLESTLACTKDLEGKTVCKVSLQQQLGLSKNASNILVDCILTFQINDKHEYSKCQPLHWYGDNVEEVVAEGSVASTDPNTKVHHVPLGRDLWRVWVDLVFNSDVILVQPTDETRTLGGVVGSTIAWPKSCIM</sequence>
<evidence type="ECO:0000313" key="3">
    <source>
        <dbReference type="Proteomes" id="UP001281410"/>
    </source>
</evidence>
<dbReference type="InterPro" id="IPR058352">
    <property type="entry name" value="DUF8039"/>
</dbReference>
<dbReference type="Proteomes" id="UP001281410">
    <property type="component" value="Unassembled WGS sequence"/>
</dbReference>
<organism evidence="2 3">
    <name type="scientific">Dipteronia sinensis</name>
    <dbReference type="NCBI Taxonomy" id="43782"/>
    <lineage>
        <taxon>Eukaryota</taxon>
        <taxon>Viridiplantae</taxon>
        <taxon>Streptophyta</taxon>
        <taxon>Embryophyta</taxon>
        <taxon>Tracheophyta</taxon>
        <taxon>Spermatophyta</taxon>
        <taxon>Magnoliopsida</taxon>
        <taxon>eudicotyledons</taxon>
        <taxon>Gunneridae</taxon>
        <taxon>Pentapetalae</taxon>
        <taxon>rosids</taxon>
        <taxon>malvids</taxon>
        <taxon>Sapindales</taxon>
        <taxon>Sapindaceae</taxon>
        <taxon>Hippocastanoideae</taxon>
        <taxon>Acereae</taxon>
        <taxon>Dipteronia</taxon>
    </lineage>
</organism>
<dbReference type="AlphaFoldDB" id="A0AAE0B8H2"/>
<dbReference type="Pfam" id="PF26133">
    <property type="entry name" value="DUF8039"/>
    <property type="match status" value="1"/>
</dbReference>
<reference evidence="2" key="1">
    <citation type="journal article" date="2023" name="Plant J.">
        <title>Genome sequences and population genomics provide insights into the demographic history, inbreeding, and mutation load of two 'living fossil' tree species of Dipteronia.</title>
        <authorList>
            <person name="Feng Y."/>
            <person name="Comes H.P."/>
            <person name="Chen J."/>
            <person name="Zhu S."/>
            <person name="Lu R."/>
            <person name="Zhang X."/>
            <person name="Li P."/>
            <person name="Qiu J."/>
            <person name="Olsen K.M."/>
            <person name="Qiu Y."/>
        </authorList>
    </citation>
    <scope>NUCLEOTIDE SEQUENCE</scope>
    <source>
        <strain evidence="2">NBL</strain>
    </source>
</reference>
<proteinExistence type="predicted"/>
<dbReference type="EMBL" id="JANJYJ010000001">
    <property type="protein sequence ID" value="KAK3231288.1"/>
    <property type="molecule type" value="Genomic_DNA"/>
</dbReference>
<keyword evidence="3" id="KW-1185">Reference proteome</keyword>
<evidence type="ECO:0000313" key="2">
    <source>
        <dbReference type="EMBL" id="KAK3231288.1"/>
    </source>
</evidence>
<evidence type="ECO:0000259" key="1">
    <source>
        <dbReference type="Pfam" id="PF26133"/>
    </source>
</evidence>
<protein>
    <recommendedName>
        <fullName evidence="1">DUF8039 domain-containing protein</fullName>
    </recommendedName>
</protein>
<feature type="domain" description="DUF8039" evidence="1">
    <location>
        <begin position="61"/>
        <end position="147"/>
    </location>
</feature>
<accession>A0AAE0B8H2</accession>
<name>A0AAE0B8H2_9ROSI</name>
<gene>
    <name evidence="2" type="ORF">Dsin_003169</name>
</gene>
<comment type="caution">
    <text evidence="2">The sequence shown here is derived from an EMBL/GenBank/DDBJ whole genome shotgun (WGS) entry which is preliminary data.</text>
</comment>